<sequence length="236" mass="26766">MEVLALPNSLFNFSKKTCYDAPGADTLLVYYYQLALALIHGSHSTHRPSLPTELVLHIFYFAQLVSPYPARSLSTHYACPRPVPPPLHHGFFRLARLALSKVPLVQTPKLIFSGRREVEKIEITVRYAGDERLVTTSRWSDFSLRIVRANEAETCTRPDGSEFTWPCFESTNLVSCPDGGRRVIDRHDDVWGYLSPGDRLEVVVQTYAGEAQVDKFDAVVRVFERWEPELGTLGRL</sequence>
<gene>
    <name evidence="1" type="ORF">RDB_LOCUS96329</name>
</gene>
<dbReference type="AlphaFoldDB" id="A0A8H3H6T3"/>
<accession>A0A8H3H6T3</accession>
<comment type="caution">
    <text evidence="1">The sequence shown here is derived from an EMBL/GenBank/DDBJ whole genome shotgun (WGS) entry which is preliminary data.</text>
</comment>
<name>A0A8H3H6T3_9AGAM</name>
<protein>
    <submittedName>
        <fullName evidence="1">Uncharacterized protein</fullName>
    </submittedName>
</protein>
<organism evidence="1 2">
    <name type="scientific">Rhizoctonia solani</name>
    <dbReference type="NCBI Taxonomy" id="456999"/>
    <lineage>
        <taxon>Eukaryota</taxon>
        <taxon>Fungi</taxon>
        <taxon>Dikarya</taxon>
        <taxon>Basidiomycota</taxon>
        <taxon>Agaricomycotina</taxon>
        <taxon>Agaricomycetes</taxon>
        <taxon>Cantharellales</taxon>
        <taxon>Ceratobasidiaceae</taxon>
        <taxon>Rhizoctonia</taxon>
    </lineage>
</organism>
<dbReference type="EMBL" id="CAJMXA010002759">
    <property type="protein sequence ID" value="CAE6486892.1"/>
    <property type="molecule type" value="Genomic_DNA"/>
</dbReference>
<evidence type="ECO:0000313" key="1">
    <source>
        <dbReference type="EMBL" id="CAE6486892.1"/>
    </source>
</evidence>
<reference evidence="1" key="1">
    <citation type="submission" date="2021-01" db="EMBL/GenBank/DDBJ databases">
        <authorList>
            <person name="Kaushik A."/>
        </authorList>
    </citation>
    <scope>NUCLEOTIDE SEQUENCE</scope>
    <source>
        <strain evidence="1">AG6-10EEA</strain>
    </source>
</reference>
<proteinExistence type="predicted"/>
<evidence type="ECO:0000313" key="2">
    <source>
        <dbReference type="Proteomes" id="UP000663853"/>
    </source>
</evidence>
<dbReference type="Proteomes" id="UP000663853">
    <property type="component" value="Unassembled WGS sequence"/>
</dbReference>